<dbReference type="RefSeq" id="WP_207846412.1">
    <property type="nucleotide sequence ID" value="NZ_JAFVMH010000005.1"/>
</dbReference>
<keyword evidence="2" id="KW-0472">Membrane</keyword>
<evidence type="ECO:0000256" key="2">
    <source>
        <dbReference type="SAM" id="Phobius"/>
    </source>
</evidence>
<proteinExistence type="predicted"/>
<dbReference type="AlphaFoldDB" id="A0A939HPJ0"/>
<feature type="transmembrane region" description="Helical" evidence="2">
    <location>
        <begin position="6"/>
        <end position="25"/>
    </location>
</feature>
<dbReference type="EMBL" id="JAFVMH010000005">
    <property type="protein sequence ID" value="MBO1325769.1"/>
    <property type="molecule type" value="Genomic_DNA"/>
</dbReference>
<dbReference type="Pfam" id="PF01266">
    <property type="entry name" value="DAO"/>
    <property type="match status" value="1"/>
</dbReference>
<evidence type="ECO:0000256" key="1">
    <source>
        <dbReference type="ARBA" id="ARBA00023002"/>
    </source>
</evidence>
<organism evidence="4 5">
    <name type="scientific">Acetobacter garciniae</name>
    <dbReference type="NCBI Taxonomy" id="2817435"/>
    <lineage>
        <taxon>Bacteria</taxon>
        <taxon>Pseudomonadati</taxon>
        <taxon>Pseudomonadota</taxon>
        <taxon>Alphaproteobacteria</taxon>
        <taxon>Acetobacterales</taxon>
        <taxon>Acetobacteraceae</taxon>
        <taxon>Acetobacter</taxon>
    </lineage>
</organism>
<name>A0A939HPJ0_9PROT</name>
<keyword evidence="2" id="KW-0812">Transmembrane</keyword>
<dbReference type="Gene3D" id="3.30.9.10">
    <property type="entry name" value="D-Amino Acid Oxidase, subunit A, domain 2"/>
    <property type="match status" value="1"/>
</dbReference>
<feature type="domain" description="FAD dependent oxidoreductase" evidence="3">
    <location>
        <begin position="9"/>
        <end position="359"/>
    </location>
</feature>
<dbReference type="SUPFAM" id="SSF51905">
    <property type="entry name" value="FAD/NAD(P)-binding domain"/>
    <property type="match status" value="1"/>
</dbReference>
<dbReference type="InterPro" id="IPR006076">
    <property type="entry name" value="FAD-dep_OxRdtase"/>
</dbReference>
<dbReference type="GO" id="GO:0016491">
    <property type="term" value="F:oxidoreductase activity"/>
    <property type="evidence" value="ECO:0007669"/>
    <property type="project" value="UniProtKB-KW"/>
</dbReference>
<dbReference type="PANTHER" id="PTHR13847:SF287">
    <property type="entry name" value="FAD-DEPENDENT OXIDOREDUCTASE DOMAIN-CONTAINING PROTEIN 1"/>
    <property type="match status" value="1"/>
</dbReference>
<keyword evidence="1" id="KW-0560">Oxidoreductase</keyword>
<keyword evidence="5" id="KW-1185">Reference proteome</keyword>
<sequence length="391" mass="42071">MAGSKTGTVLIAGGAIMGSFIAYFLKKQGFAGEITVLEADPTYVRSSTALSAASIRTQFGCPVNVHMSLFGADLFRNIRSEFGPDADIGFVEKGYLIIGPEGSQDERRAGVAMQNGEGADIVALTPDEAQRRFAWLNVEDIGIATFGLKNEGWFDAWSLLQLVRKAAIGMGVTYRQAQVDTVEVHGGRATGMRLATGELLAADWCINAAGPKAAHIVRDLAPALPVEPRKRTVFSIKAPLDAADFPMLFDASGAWIRPEGQGFICGIAPPEHNDPDATGDFEPAYDLLEDVVWPALAQRVPALERLRVERSWAGHYEINTLDHNAVIGPHDEIPNLLFANGFSGHGVMHAPAAGRAIAEHVLTGAYQSLDLSPLGFGRIRSRTPLHETVVY</sequence>
<dbReference type="Proteomes" id="UP000664073">
    <property type="component" value="Unassembled WGS sequence"/>
</dbReference>
<gene>
    <name evidence="4" type="ORF">J2D77_11440</name>
</gene>
<dbReference type="GO" id="GO:0032981">
    <property type="term" value="P:mitochondrial respiratory chain complex I assembly"/>
    <property type="evidence" value="ECO:0007669"/>
    <property type="project" value="TreeGrafter"/>
</dbReference>
<evidence type="ECO:0000313" key="4">
    <source>
        <dbReference type="EMBL" id="MBO1325769.1"/>
    </source>
</evidence>
<comment type="caution">
    <text evidence="4">The sequence shown here is derived from an EMBL/GenBank/DDBJ whole genome shotgun (WGS) entry which is preliminary data.</text>
</comment>
<protein>
    <submittedName>
        <fullName evidence="4">FAD-binding oxidoreductase</fullName>
    </submittedName>
</protein>
<reference evidence="4" key="1">
    <citation type="submission" date="2021-03" db="EMBL/GenBank/DDBJ databases">
        <title>The complete genome sequence of Acetobacter sp. TBRC 12339.</title>
        <authorList>
            <person name="Charoenyingcharoen P."/>
            <person name="Yukphan P."/>
        </authorList>
    </citation>
    <scope>NUCLEOTIDE SEQUENCE</scope>
    <source>
        <strain evidence="4">TBRC 12339</strain>
    </source>
</reference>
<evidence type="ECO:0000313" key="5">
    <source>
        <dbReference type="Proteomes" id="UP000664073"/>
    </source>
</evidence>
<dbReference type="InterPro" id="IPR036188">
    <property type="entry name" value="FAD/NAD-bd_sf"/>
</dbReference>
<evidence type="ECO:0000259" key="3">
    <source>
        <dbReference type="Pfam" id="PF01266"/>
    </source>
</evidence>
<dbReference type="GO" id="GO:0005737">
    <property type="term" value="C:cytoplasm"/>
    <property type="evidence" value="ECO:0007669"/>
    <property type="project" value="TreeGrafter"/>
</dbReference>
<dbReference type="Gene3D" id="3.50.50.60">
    <property type="entry name" value="FAD/NAD(P)-binding domain"/>
    <property type="match status" value="1"/>
</dbReference>
<dbReference type="PANTHER" id="PTHR13847">
    <property type="entry name" value="SARCOSINE DEHYDROGENASE-RELATED"/>
    <property type="match status" value="1"/>
</dbReference>
<accession>A0A939HPJ0</accession>
<keyword evidence="2" id="KW-1133">Transmembrane helix</keyword>